<reference evidence="9 10" key="1">
    <citation type="submission" date="2017-09" db="EMBL/GenBank/DDBJ databases">
        <title>Depth-based differentiation of microbial function through sediment-hosted aquifers and enrichment of novel symbionts in the deep terrestrial subsurface.</title>
        <authorList>
            <person name="Probst A.J."/>
            <person name="Ladd B."/>
            <person name="Jarett J.K."/>
            <person name="Geller-Mcgrath D.E."/>
            <person name="Sieber C.M."/>
            <person name="Emerson J.B."/>
            <person name="Anantharaman K."/>
            <person name="Thomas B.C."/>
            <person name="Malmstrom R."/>
            <person name="Stieglmeier M."/>
            <person name="Klingl A."/>
            <person name="Woyke T."/>
            <person name="Ryan C.M."/>
            <person name="Banfield J.F."/>
        </authorList>
    </citation>
    <scope>NUCLEOTIDE SEQUENCE [LARGE SCALE GENOMIC DNA]</scope>
    <source>
        <strain evidence="9">CG10_big_fil_rev_8_21_14_0_10_51_16</strain>
    </source>
</reference>
<evidence type="ECO:0000256" key="6">
    <source>
        <dbReference type="PIRSR" id="PIRSR000149-4"/>
    </source>
</evidence>
<feature type="binding site" evidence="4">
    <location>
        <position position="188"/>
    </location>
    <ligand>
        <name>D-glyceraldehyde 3-phosphate</name>
        <dbReference type="ChEBI" id="CHEBI:59776"/>
    </ligand>
</feature>
<dbReference type="InterPro" id="IPR020828">
    <property type="entry name" value="GlycerAld_3-P_DH_NAD(P)-bd"/>
</dbReference>
<dbReference type="InterPro" id="IPR036291">
    <property type="entry name" value="NAD(P)-bd_dom_sf"/>
</dbReference>
<keyword evidence="5" id="KW-0520">NAD</keyword>
<dbReference type="GO" id="GO:0050661">
    <property type="term" value="F:NADP binding"/>
    <property type="evidence" value="ECO:0007669"/>
    <property type="project" value="InterPro"/>
</dbReference>
<name>A0A2H0RF69_9BACT</name>
<evidence type="ECO:0000256" key="1">
    <source>
        <dbReference type="ARBA" id="ARBA00007406"/>
    </source>
</evidence>
<dbReference type="NCBIfam" id="TIGR01534">
    <property type="entry name" value="GAPDH-I"/>
    <property type="match status" value="1"/>
</dbReference>
<feature type="binding site" evidence="4">
    <location>
        <begin position="219"/>
        <end position="220"/>
    </location>
    <ligand>
        <name>D-glyceraldehyde 3-phosphate</name>
        <dbReference type="ChEBI" id="CHEBI:59776"/>
    </ligand>
</feature>
<evidence type="ECO:0000259" key="8">
    <source>
        <dbReference type="SMART" id="SM00846"/>
    </source>
</evidence>
<protein>
    <submittedName>
        <fullName evidence="9">Type I glyceraldehyde-3-phosphate dehydrogenase</fullName>
    </submittedName>
</protein>
<organism evidence="9 10">
    <name type="scientific">Candidatus Vogelbacteria bacterium CG10_big_fil_rev_8_21_14_0_10_51_16</name>
    <dbReference type="NCBI Taxonomy" id="1975045"/>
    <lineage>
        <taxon>Bacteria</taxon>
        <taxon>Candidatus Vogeliibacteriota</taxon>
    </lineage>
</organism>
<dbReference type="AlphaFoldDB" id="A0A2H0RF69"/>
<dbReference type="FunFam" id="3.40.50.720:FF:000001">
    <property type="entry name" value="Glyceraldehyde-3-phosphate dehydrogenase"/>
    <property type="match status" value="1"/>
</dbReference>
<dbReference type="InterPro" id="IPR006424">
    <property type="entry name" value="Glyceraldehyde-3-P_DH_1"/>
</dbReference>
<feature type="active site" description="Nucleophile" evidence="3">
    <location>
        <position position="158"/>
    </location>
</feature>
<comment type="caution">
    <text evidence="9">The sequence shown here is derived from an EMBL/GenBank/DDBJ whole genome shotgun (WGS) entry which is preliminary data.</text>
</comment>
<proteinExistence type="inferred from homology"/>
<evidence type="ECO:0000313" key="10">
    <source>
        <dbReference type="Proteomes" id="UP000228767"/>
    </source>
</evidence>
<feature type="binding site" evidence="5">
    <location>
        <position position="35"/>
    </location>
    <ligand>
        <name>NAD(+)</name>
        <dbReference type="ChEBI" id="CHEBI:57540"/>
    </ligand>
</feature>
<dbReference type="PANTHER" id="PTHR43148">
    <property type="entry name" value="GLYCERALDEHYDE-3-PHOSPHATE DEHYDROGENASE 2"/>
    <property type="match status" value="1"/>
</dbReference>
<dbReference type="PIRSF" id="PIRSF000149">
    <property type="entry name" value="GAP_DH"/>
    <property type="match status" value="1"/>
</dbReference>
<feature type="binding site" evidence="5">
    <location>
        <position position="123"/>
    </location>
    <ligand>
        <name>NAD(+)</name>
        <dbReference type="ChEBI" id="CHEBI:57540"/>
    </ligand>
</feature>
<dbReference type="FunFam" id="3.30.360.10:FF:000002">
    <property type="entry name" value="Glyceraldehyde-3-phosphate dehydrogenase"/>
    <property type="match status" value="1"/>
</dbReference>
<dbReference type="SUPFAM" id="SSF55347">
    <property type="entry name" value="Glyceraldehyde-3-phosphate dehydrogenase-like, C-terminal domain"/>
    <property type="match status" value="1"/>
</dbReference>
<evidence type="ECO:0000256" key="3">
    <source>
        <dbReference type="PIRSR" id="PIRSR000149-1"/>
    </source>
</evidence>
<dbReference type="CDD" id="cd05214">
    <property type="entry name" value="GAPDH_I_N"/>
    <property type="match status" value="1"/>
</dbReference>
<feature type="binding site" evidence="4">
    <location>
        <position position="242"/>
    </location>
    <ligand>
        <name>D-glyceraldehyde 3-phosphate</name>
        <dbReference type="ChEBI" id="CHEBI:59776"/>
    </ligand>
</feature>
<dbReference type="GO" id="GO:0051287">
    <property type="term" value="F:NAD binding"/>
    <property type="evidence" value="ECO:0007669"/>
    <property type="project" value="InterPro"/>
</dbReference>
<keyword evidence="2" id="KW-0560">Oxidoreductase</keyword>
<keyword evidence="5" id="KW-0547">Nucleotide-binding</keyword>
<dbReference type="CDD" id="cd18126">
    <property type="entry name" value="GAPDH_I_C"/>
    <property type="match status" value="1"/>
</dbReference>
<comment type="similarity">
    <text evidence="1 7">Belongs to the glyceraldehyde-3-phosphate dehydrogenase family.</text>
</comment>
<dbReference type="Gene3D" id="3.40.50.720">
    <property type="entry name" value="NAD(P)-binding Rossmann-like Domain"/>
    <property type="match status" value="1"/>
</dbReference>
<dbReference type="Gene3D" id="3.30.360.10">
    <property type="entry name" value="Dihydrodipicolinate Reductase, domain 2"/>
    <property type="match status" value="1"/>
</dbReference>
<accession>A0A2H0RF69</accession>
<dbReference type="Proteomes" id="UP000228767">
    <property type="component" value="Unassembled WGS sequence"/>
</dbReference>
<dbReference type="Pfam" id="PF00044">
    <property type="entry name" value="Gp_dh_N"/>
    <property type="match status" value="1"/>
</dbReference>
<evidence type="ECO:0000256" key="7">
    <source>
        <dbReference type="RuleBase" id="RU000397"/>
    </source>
</evidence>
<gene>
    <name evidence="9" type="primary">gap</name>
    <name evidence="9" type="ORF">COV10_03505</name>
</gene>
<dbReference type="SUPFAM" id="SSF51735">
    <property type="entry name" value="NAD(P)-binding Rossmann-fold domains"/>
    <property type="match status" value="1"/>
</dbReference>
<feature type="binding site" evidence="5">
    <location>
        <begin position="13"/>
        <end position="14"/>
    </location>
    <ligand>
        <name>NAD(+)</name>
        <dbReference type="ChEBI" id="CHEBI:57540"/>
    </ligand>
</feature>
<evidence type="ECO:0000313" key="9">
    <source>
        <dbReference type="EMBL" id="PIR44674.1"/>
    </source>
</evidence>
<evidence type="ECO:0000256" key="4">
    <source>
        <dbReference type="PIRSR" id="PIRSR000149-2"/>
    </source>
</evidence>
<feature type="domain" description="Glyceraldehyde 3-phosphate dehydrogenase NAD(P) binding" evidence="8">
    <location>
        <begin position="4"/>
        <end position="158"/>
    </location>
</feature>
<feature type="binding site" evidence="5">
    <location>
        <position position="325"/>
    </location>
    <ligand>
        <name>NAD(+)</name>
        <dbReference type="ChEBI" id="CHEBI:57540"/>
    </ligand>
</feature>
<dbReference type="PRINTS" id="PR00078">
    <property type="entry name" value="G3PDHDRGNASE"/>
</dbReference>
<feature type="site" description="Activates thiol group during catalysis" evidence="6">
    <location>
        <position position="185"/>
    </location>
</feature>
<dbReference type="Pfam" id="PF02800">
    <property type="entry name" value="Gp_dh_C"/>
    <property type="match status" value="1"/>
</dbReference>
<feature type="binding site" evidence="4">
    <location>
        <begin position="157"/>
        <end position="159"/>
    </location>
    <ligand>
        <name>D-glyceraldehyde 3-phosphate</name>
        <dbReference type="ChEBI" id="CHEBI:59776"/>
    </ligand>
</feature>
<evidence type="ECO:0000256" key="5">
    <source>
        <dbReference type="PIRSR" id="PIRSR000149-3"/>
    </source>
</evidence>
<dbReference type="GO" id="GO:0006006">
    <property type="term" value="P:glucose metabolic process"/>
    <property type="evidence" value="ECO:0007669"/>
    <property type="project" value="InterPro"/>
</dbReference>
<sequence>MKKTRIAINGFGRIGRLFYRQIAHRDDLELVAVNDLGNQENLAYLFKYDTVYGPWRGEVSADASAGTITVDGRVIKVLQEKEPTKLPWGALDIDILIEATGLFESFEKASVHLEAGAKHVLLTAPAKDKEGTAGGGTILMGVNDEKLKGCRITSNASCTTNSAAPIMQILSETIGVKKAILGTVHAMTTTQSLADAPVHKGKDFRRGRAASYNIVPSTTGSAIAVARAVPSLAHKFDGIAYRIPISTGSLSDITFISARPTTVEEINEIFKKAEREPRWQGIMKTTEDQLVSSDIVGQPYGAIVDLSFTKVVDGDLVKVLSWYDNEWGYVATLVRHVLATANHHRD</sequence>
<dbReference type="GO" id="GO:0016620">
    <property type="term" value="F:oxidoreductase activity, acting on the aldehyde or oxo group of donors, NAD or NADP as acceptor"/>
    <property type="evidence" value="ECO:0007669"/>
    <property type="project" value="InterPro"/>
</dbReference>
<dbReference type="EMBL" id="PCYI01000022">
    <property type="protein sequence ID" value="PIR44674.1"/>
    <property type="molecule type" value="Genomic_DNA"/>
</dbReference>
<dbReference type="InterPro" id="IPR020831">
    <property type="entry name" value="GlycerAld/Erythrose_P_DH"/>
</dbReference>
<evidence type="ECO:0000256" key="2">
    <source>
        <dbReference type="ARBA" id="ARBA00023002"/>
    </source>
</evidence>
<dbReference type="SMART" id="SM00846">
    <property type="entry name" value="Gp_dh_N"/>
    <property type="match status" value="1"/>
</dbReference>
<dbReference type="InterPro" id="IPR020829">
    <property type="entry name" value="GlycerAld_3-P_DH_cat"/>
</dbReference>